<name>A0A7S9REB2_9BACT</name>
<dbReference type="RefSeq" id="WP_107915626.1">
    <property type="nucleotide sequence ID" value="NZ_CP060707.1"/>
</dbReference>
<keyword evidence="1" id="KW-0238">DNA-binding</keyword>
<evidence type="ECO:0000256" key="1">
    <source>
        <dbReference type="ARBA" id="ARBA00023125"/>
    </source>
</evidence>
<accession>A0A7S9REB2</accession>
<sequence length="127" mass="14416">MKKNDINLKEVRKQTGFTQQEVADKLGVSLRTYQRYEIDGDGVDYKKLMQISKILGVDMGQITGAVAIGSGNISIKGNDNQINEPHNQKLNTPLYKEFEKLYEEYGNNTMLLSFIEKLKKVKELSEG</sequence>
<dbReference type="EMBL" id="CP060707">
    <property type="protein sequence ID" value="QPH90176.1"/>
    <property type="molecule type" value="Genomic_DNA"/>
</dbReference>
<dbReference type="Pfam" id="PF01381">
    <property type="entry name" value="HTH_3"/>
    <property type="match status" value="1"/>
</dbReference>
<dbReference type="PROSITE" id="PS50943">
    <property type="entry name" value="HTH_CROC1"/>
    <property type="match status" value="1"/>
</dbReference>
<evidence type="ECO:0000313" key="4">
    <source>
        <dbReference type="Proteomes" id="UP000594508"/>
    </source>
</evidence>
<dbReference type="Proteomes" id="UP000594508">
    <property type="component" value="Chromosome"/>
</dbReference>
<reference evidence="3 4" key="1">
    <citation type="journal article" date="2018" name="Emerg. Microbes Infect.">
        <title>Genomic analysis of oral Campylobacter concisus strains identified a potential bacterial molecular marker associated with active Crohn's disease.</title>
        <authorList>
            <person name="Liu F."/>
            <person name="Ma R."/>
            <person name="Tay C.Y.A."/>
            <person name="Octavia S."/>
            <person name="Lan R."/>
            <person name="Chung H.K.L."/>
            <person name="Riordan S.M."/>
            <person name="Grimm M.C."/>
            <person name="Leong R.W."/>
            <person name="Tanaka M.M."/>
            <person name="Connor S."/>
            <person name="Zhang L."/>
        </authorList>
    </citation>
    <scope>NUCLEOTIDE SEQUENCE [LARGE SCALE GENOMIC DNA]</scope>
    <source>
        <strain evidence="3 4">P1CDO2</strain>
    </source>
</reference>
<dbReference type="InterPro" id="IPR010982">
    <property type="entry name" value="Lambda_DNA-bd_dom_sf"/>
</dbReference>
<proteinExistence type="predicted"/>
<protein>
    <submittedName>
        <fullName evidence="3">Helix-turn-helix transcriptional regulator</fullName>
    </submittedName>
</protein>
<evidence type="ECO:0000313" key="3">
    <source>
        <dbReference type="EMBL" id="QPH90176.1"/>
    </source>
</evidence>
<dbReference type="PANTHER" id="PTHR46558:SF11">
    <property type="entry name" value="HTH-TYPE TRANSCRIPTIONAL REGULATOR XRE"/>
    <property type="match status" value="1"/>
</dbReference>
<organism evidence="3 4">
    <name type="scientific">Campylobacter concisus</name>
    <dbReference type="NCBI Taxonomy" id="199"/>
    <lineage>
        <taxon>Bacteria</taxon>
        <taxon>Pseudomonadati</taxon>
        <taxon>Campylobacterota</taxon>
        <taxon>Epsilonproteobacteria</taxon>
        <taxon>Campylobacterales</taxon>
        <taxon>Campylobacteraceae</taxon>
        <taxon>Campylobacter</taxon>
    </lineage>
</organism>
<gene>
    <name evidence="3" type="ORF">CVT00_01130</name>
</gene>
<dbReference type="AlphaFoldDB" id="A0A7S9REB2"/>
<dbReference type="InterPro" id="IPR001387">
    <property type="entry name" value="Cro/C1-type_HTH"/>
</dbReference>
<feature type="domain" description="HTH cro/C1-type" evidence="2">
    <location>
        <begin position="8"/>
        <end position="62"/>
    </location>
</feature>
<dbReference type="SUPFAM" id="SSF47413">
    <property type="entry name" value="lambda repressor-like DNA-binding domains"/>
    <property type="match status" value="1"/>
</dbReference>
<dbReference type="CDD" id="cd00093">
    <property type="entry name" value="HTH_XRE"/>
    <property type="match status" value="1"/>
</dbReference>
<dbReference type="SMART" id="SM00530">
    <property type="entry name" value="HTH_XRE"/>
    <property type="match status" value="1"/>
</dbReference>
<dbReference type="Gene3D" id="1.10.260.40">
    <property type="entry name" value="lambda repressor-like DNA-binding domains"/>
    <property type="match status" value="1"/>
</dbReference>
<evidence type="ECO:0000259" key="2">
    <source>
        <dbReference type="PROSITE" id="PS50943"/>
    </source>
</evidence>
<dbReference type="PANTHER" id="PTHR46558">
    <property type="entry name" value="TRACRIPTIONAL REGULATORY PROTEIN-RELATED-RELATED"/>
    <property type="match status" value="1"/>
</dbReference>
<dbReference type="GO" id="GO:0003677">
    <property type="term" value="F:DNA binding"/>
    <property type="evidence" value="ECO:0007669"/>
    <property type="project" value="UniProtKB-KW"/>
</dbReference>